<dbReference type="InterPro" id="IPR023631">
    <property type="entry name" value="Amidase_dom"/>
</dbReference>
<comment type="similarity">
    <text evidence="2">Belongs to the amidase family.</text>
</comment>
<comment type="caution">
    <text evidence="5">The sequence shown here is derived from an EMBL/GenBank/DDBJ whole genome shotgun (WGS) entry which is preliminary data.</text>
</comment>
<dbReference type="PANTHER" id="PTHR11895:SF7">
    <property type="entry name" value="GLUTAMYL-TRNA(GLN) AMIDOTRANSFERASE SUBUNIT A, MITOCHONDRIAL"/>
    <property type="match status" value="1"/>
</dbReference>
<protein>
    <recommendedName>
        <fullName evidence="3">Indoleacetamide hydrolase</fullName>
    </recommendedName>
</protein>
<sequence length="492" mass="52221">MRAAGQISSAEITHAYLSRIAKFDGKLNAYVEVYEQEARFAATSLDTGSNGRIEGGLAGGIPIALKDLLEVDGKITTAGSAHFRGRRSRVTASLATRLIASGSIILGKTQTVELAYSGWGINPQMGTPWNPWDEDIQRDPGGSSSGSAVAVSAGLAPWAVGTDTGGSVRLPAAFCGITGLKTTAGQIATDGIIPLSKTFDTPGPITRSVLDAAILYNLMLGSKSQFAFGSGTVSGISRALEGGVQGLKLGSLPKAEREGVEPDVLGAYDRSLETLSNLGADIVEINLPFRLNDCRTAHSTIINSEAYSYFYDVIEDGSSLIDESTRSGISTGRTISPQHSLDAFKQIWRLKSQISGALLNVDALLTPTTESVAIPVEGLDRTKSPARFTRFVNALGMCGLAIPNGKSAEALPTSLQIVCRQHQERLALRIGLAFQNATDWHLGYPPMCRDAACGKKRLEYRVSASPNQPRRLRTTKLVSEQVAAGVSQIQPE</sequence>
<proteinExistence type="inferred from homology"/>
<dbReference type="OrthoDB" id="9777859at2"/>
<evidence type="ECO:0000313" key="5">
    <source>
        <dbReference type="EMBL" id="PSH54725.1"/>
    </source>
</evidence>
<keyword evidence="6" id="KW-1185">Reference proteome</keyword>
<evidence type="ECO:0000256" key="3">
    <source>
        <dbReference type="ARBA" id="ARBA00021874"/>
    </source>
</evidence>
<dbReference type="GO" id="GO:0003824">
    <property type="term" value="F:catalytic activity"/>
    <property type="evidence" value="ECO:0007669"/>
    <property type="project" value="InterPro"/>
</dbReference>
<reference evidence="6" key="1">
    <citation type="submission" date="2017-11" db="EMBL/GenBank/DDBJ databases">
        <authorList>
            <person name="Kuznetsova I."/>
            <person name="Sazanova A."/>
            <person name="Chirak E."/>
            <person name="Safronova V."/>
            <person name="Willems A."/>
        </authorList>
    </citation>
    <scope>NUCLEOTIDE SEQUENCE [LARGE SCALE GENOMIC DNA]</scope>
    <source>
        <strain evidence="6">PEPV15</strain>
    </source>
</reference>
<name>A0A2P7AKH9_9HYPH</name>
<comment type="function">
    <text evidence="1">Hydrolyzes indole-3-acetamide (IAM) into indole-3-acetic acid (IAA).</text>
</comment>
<dbReference type="InterPro" id="IPR000120">
    <property type="entry name" value="Amidase"/>
</dbReference>
<dbReference type="Proteomes" id="UP000241158">
    <property type="component" value="Unassembled WGS sequence"/>
</dbReference>
<dbReference type="Pfam" id="PF01425">
    <property type="entry name" value="Amidase"/>
    <property type="match status" value="1"/>
</dbReference>
<evidence type="ECO:0000256" key="2">
    <source>
        <dbReference type="ARBA" id="ARBA00009199"/>
    </source>
</evidence>
<dbReference type="InterPro" id="IPR036928">
    <property type="entry name" value="AS_sf"/>
</dbReference>
<dbReference type="EMBL" id="PGGN01000008">
    <property type="protein sequence ID" value="PSH54725.1"/>
    <property type="molecule type" value="Genomic_DNA"/>
</dbReference>
<evidence type="ECO:0000259" key="4">
    <source>
        <dbReference type="Pfam" id="PF01425"/>
    </source>
</evidence>
<evidence type="ECO:0000256" key="1">
    <source>
        <dbReference type="ARBA" id="ARBA00003871"/>
    </source>
</evidence>
<organism evidence="5 6">
    <name type="scientific">Phyllobacterium endophyticum</name>
    <dbReference type="NCBI Taxonomy" id="1149773"/>
    <lineage>
        <taxon>Bacteria</taxon>
        <taxon>Pseudomonadati</taxon>
        <taxon>Pseudomonadota</taxon>
        <taxon>Alphaproteobacteria</taxon>
        <taxon>Hyphomicrobiales</taxon>
        <taxon>Phyllobacteriaceae</taxon>
        <taxon>Phyllobacterium</taxon>
    </lineage>
</organism>
<accession>A0A2P7AKH9</accession>
<dbReference type="PANTHER" id="PTHR11895">
    <property type="entry name" value="TRANSAMIDASE"/>
    <property type="match status" value="1"/>
</dbReference>
<gene>
    <name evidence="5" type="ORF">CU100_26310</name>
</gene>
<dbReference type="Gene3D" id="3.90.1300.10">
    <property type="entry name" value="Amidase signature (AS) domain"/>
    <property type="match status" value="1"/>
</dbReference>
<dbReference type="InterPro" id="IPR020556">
    <property type="entry name" value="Amidase_CS"/>
</dbReference>
<dbReference type="PROSITE" id="PS00571">
    <property type="entry name" value="AMIDASES"/>
    <property type="match status" value="1"/>
</dbReference>
<dbReference type="AlphaFoldDB" id="A0A2P7AKH9"/>
<evidence type="ECO:0000313" key="6">
    <source>
        <dbReference type="Proteomes" id="UP000241158"/>
    </source>
</evidence>
<feature type="domain" description="Amidase" evidence="4">
    <location>
        <begin position="11"/>
        <end position="426"/>
    </location>
</feature>
<dbReference type="SUPFAM" id="SSF75304">
    <property type="entry name" value="Amidase signature (AS) enzymes"/>
    <property type="match status" value="1"/>
</dbReference>